<protein>
    <recommendedName>
        <fullName evidence="4">DoxX-like family protein</fullName>
    </recommendedName>
</protein>
<keyword evidence="1" id="KW-0472">Membrane</keyword>
<feature type="transmembrane region" description="Helical" evidence="1">
    <location>
        <begin position="91"/>
        <end position="108"/>
    </location>
</feature>
<dbReference type="STRING" id="1508389.SAMN05444003_1010"/>
<dbReference type="OrthoDB" id="7868624at2"/>
<evidence type="ECO:0000256" key="1">
    <source>
        <dbReference type="SAM" id="Phobius"/>
    </source>
</evidence>
<dbReference type="AlphaFoldDB" id="A0A1M5MTU7"/>
<name>A0A1M5MTU7_9RHOB</name>
<feature type="transmembrane region" description="Helical" evidence="1">
    <location>
        <begin position="67"/>
        <end position="85"/>
    </location>
</feature>
<gene>
    <name evidence="2" type="ORF">SAMN05444003_1010</name>
</gene>
<keyword evidence="1" id="KW-0812">Transmembrane</keyword>
<accession>A0A1M5MTU7</accession>
<dbReference type="Proteomes" id="UP000184074">
    <property type="component" value="Unassembled WGS sequence"/>
</dbReference>
<organism evidence="2 3">
    <name type="scientific">Cognatiyoonia sediminum</name>
    <dbReference type="NCBI Taxonomy" id="1508389"/>
    <lineage>
        <taxon>Bacteria</taxon>
        <taxon>Pseudomonadati</taxon>
        <taxon>Pseudomonadota</taxon>
        <taxon>Alphaproteobacteria</taxon>
        <taxon>Rhodobacterales</taxon>
        <taxon>Paracoccaceae</taxon>
        <taxon>Cognatiyoonia</taxon>
    </lineage>
</organism>
<evidence type="ECO:0008006" key="4">
    <source>
        <dbReference type="Google" id="ProtNLM"/>
    </source>
</evidence>
<reference evidence="2 3" key="1">
    <citation type="submission" date="2016-11" db="EMBL/GenBank/DDBJ databases">
        <authorList>
            <person name="Jaros S."/>
            <person name="Januszkiewicz K."/>
            <person name="Wedrychowicz H."/>
        </authorList>
    </citation>
    <scope>NUCLEOTIDE SEQUENCE [LARGE SCALE GENOMIC DNA]</scope>
    <source>
        <strain evidence="2 3">DSM 28715</strain>
    </source>
</reference>
<proteinExistence type="predicted"/>
<dbReference type="InterPro" id="IPR025363">
    <property type="entry name" value="DUF4267"/>
</dbReference>
<dbReference type="Pfam" id="PF14087">
    <property type="entry name" value="DUF4267"/>
    <property type="match status" value="1"/>
</dbReference>
<dbReference type="EMBL" id="FQXB01000001">
    <property type="protein sequence ID" value="SHG80552.1"/>
    <property type="molecule type" value="Genomic_DNA"/>
</dbReference>
<sequence length="115" mass="12463">MKIVRIIGYVIGFGLLAFGAWFLIAPEAALAETSHRLDTLPYVMGGRYAFFGAMLIGALYHGDPTVTAYLLAGFAGLGFFDAILYASFDPWPHLIVGVLSLAASLFFFQHRKSAA</sequence>
<feature type="transmembrane region" description="Helical" evidence="1">
    <location>
        <begin position="41"/>
        <end position="60"/>
    </location>
</feature>
<evidence type="ECO:0000313" key="3">
    <source>
        <dbReference type="Proteomes" id="UP000184074"/>
    </source>
</evidence>
<keyword evidence="1" id="KW-1133">Transmembrane helix</keyword>
<evidence type="ECO:0000313" key="2">
    <source>
        <dbReference type="EMBL" id="SHG80552.1"/>
    </source>
</evidence>
<dbReference type="RefSeq" id="WP_072899753.1">
    <property type="nucleotide sequence ID" value="NZ_FQXB01000001.1"/>
</dbReference>
<keyword evidence="3" id="KW-1185">Reference proteome</keyword>